<keyword evidence="3 8" id="KW-0349">Heme</keyword>
<dbReference type="GO" id="GO:0020037">
    <property type="term" value="F:heme binding"/>
    <property type="evidence" value="ECO:0007669"/>
    <property type="project" value="InterPro"/>
</dbReference>
<evidence type="ECO:0000256" key="2">
    <source>
        <dbReference type="ARBA" id="ARBA00010617"/>
    </source>
</evidence>
<dbReference type="Gene3D" id="1.10.630.10">
    <property type="entry name" value="Cytochrome P450"/>
    <property type="match status" value="1"/>
</dbReference>
<gene>
    <name evidence="9" type="ORF">BN000_02207</name>
</gene>
<accession>A0A0U1D995</accession>
<dbReference type="InterPro" id="IPR017972">
    <property type="entry name" value="Cyt_P450_CS"/>
</dbReference>
<dbReference type="EMBL" id="CTEC01000001">
    <property type="protein sequence ID" value="CQD10682.1"/>
    <property type="molecule type" value="Genomic_DNA"/>
</dbReference>
<evidence type="ECO:0000256" key="5">
    <source>
        <dbReference type="ARBA" id="ARBA00023002"/>
    </source>
</evidence>
<reference evidence="10" key="1">
    <citation type="submission" date="2015-03" db="EMBL/GenBank/DDBJ databases">
        <authorList>
            <person name="Urmite Genomes"/>
        </authorList>
    </citation>
    <scope>NUCLEOTIDE SEQUENCE [LARGE SCALE GENOMIC DNA]</scope>
    <source>
        <strain evidence="10">CSUR P1344</strain>
    </source>
</reference>
<keyword evidence="4 8" id="KW-0479">Metal-binding</keyword>
<dbReference type="GO" id="GO:0004497">
    <property type="term" value="F:monooxygenase activity"/>
    <property type="evidence" value="ECO:0007669"/>
    <property type="project" value="UniProtKB-KW"/>
</dbReference>
<evidence type="ECO:0000256" key="8">
    <source>
        <dbReference type="RuleBase" id="RU000461"/>
    </source>
</evidence>
<keyword evidence="5 8" id="KW-0560">Oxidoreductase</keyword>
<dbReference type="FunFam" id="1.10.630.10:FF:000018">
    <property type="entry name" value="Cytochrome P450 monooxygenase"/>
    <property type="match status" value="1"/>
</dbReference>
<dbReference type="InterPro" id="IPR036396">
    <property type="entry name" value="Cyt_P450_sf"/>
</dbReference>
<dbReference type="SUPFAM" id="SSF48264">
    <property type="entry name" value="Cytochrome P450"/>
    <property type="match status" value="1"/>
</dbReference>
<dbReference type="AlphaFoldDB" id="A0A0U1D995"/>
<evidence type="ECO:0000256" key="7">
    <source>
        <dbReference type="ARBA" id="ARBA00023033"/>
    </source>
</evidence>
<evidence type="ECO:0000313" key="9">
    <source>
        <dbReference type="EMBL" id="CQD10682.1"/>
    </source>
</evidence>
<evidence type="ECO:0000256" key="3">
    <source>
        <dbReference type="ARBA" id="ARBA00022617"/>
    </source>
</evidence>
<dbReference type="GO" id="GO:0005506">
    <property type="term" value="F:iron ion binding"/>
    <property type="evidence" value="ECO:0007669"/>
    <property type="project" value="InterPro"/>
</dbReference>
<dbReference type="GO" id="GO:0016705">
    <property type="term" value="F:oxidoreductase activity, acting on paired donors, with incorporation or reduction of molecular oxygen"/>
    <property type="evidence" value="ECO:0007669"/>
    <property type="project" value="InterPro"/>
</dbReference>
<comment type="similarity">
    <text evidence="2 8">Belongs to the cytochrome P450 family.</text>
</comment>
<evidence type="ECO:0000256" key="6">
    <source>
        <dbReference type="ARBA" id="ARBA00023004"/>
    </source>
</evidence>
<dbReference type="PROSITE" id="PS00086">
    <property type="entry name" value="CYTOCHROME_P450"/>
    <property type="match status" value="1"/>
</dbReference>
<dbReference type="Pfam" id="PF00067">
    <property type="entry name" value="p450"/>
    <property type="match status" value="1"/>
</dbReference>
<protein>
    <submittedName>
        <fullName evidence="9">Cytochrome P450</fullName>
    </submittedName>
</protein>
<dbReference type="PRINTS" id="PR00385">
    <property type="entry name" value="P450"/>
</dbReference>
<comment type="cofactor">
    <cofactor evidence="1">
        <name>heme</name>
        <dbReference type="ChEBI" id="CHEBI:30413"/>
    </cofactor>
</comment>
<dbReference type="PRINTS" id="PR00359">
    <property type="entry name" value="BP450"/>
</dbReference>
<keyword evidence="10" id="KW-1185">Reference proteome</keyword>
<dbReference type="InterPro" id="IPR002397">
    <property type="entry name" value="Cyt_P450_B"/>
</dbReference>
<keyword evidence="7 8" id="KW-0503">Monooxygenase</keyword>
<proteinExistence type="inferred from homology"/>
<dbReference type="PANTHER" id="PTHR46696:SF5">
    <property type="entry name" value="CYTOCHROME P450 BJ-1"/>
    <property type="match status" value="1"/>
</dbReference>
<evidence type="ECO:0000256" key="1">
    <source>
        <dbReference type="ARBA" id="ARBA00001971"/>
    </source>
</evidence>
<evidence type="ECO:0000256" key="4">
    <source>
        <dbReference type="ARBA" id="ARBA00022723"/>
    </source>
</evidence>
<keyword evidence="6 8" id="KW-0408">Iron</keyword>
<dbReference type="PANTHER" id="PTHR46696">
    <property type="entry name" value="P450, PUTATIVE (EUROFUNG)-RELATED"/>
    <property type="match status" value="1"/>
</dbReference>
<name>A0A0U1D995_9MYCO</name>
<sequence length="405" mass="44970">MAGTDCPAVQLPLPRPNVLALAPQYHALRRDAPLTRVLTPTGQPAWLVTAYHEAREIFADATRFGVHAPLDPEFLGDNAFEREMARTITNYEGQIARLRKLMLPWFAPKRLKHLSGQIQELIDGCFDEMAAAHDQNPDHTVNFHDLVGFRLPGQVICALLGVPDADRDYVIGLSCRLGSTVDPADKMAAIAELRQCVARLLALKRHARGEDIFSYLLAAQDADPHQFSDSDLNYFAMGLVSPGHETVVARMDFAVLYLLTEPSRRDWLLADVAARLDKTVEEILRMTSPHHTGRPRYALEDVEIGGVTVGHGDLVIVSEGAANRDPSVFDDPDVFNPDRTPNSHIAFGHGPHYCIGQNLARIELRMMVRSLFQRFPDIRLAVDVEDLEIITDRIDGGVAAVPVTW</sequence>
<dbReference type="Proteomes" id="UP000199601">
    <property type="component" value="Unassembled WGS sequence"/>
</dbReference>
<evidence type="ECO:0000313" key="10">
    <source>
        <dbReference type="Proteomes" id="UP000199601"/>
    </source>
</evidence>
<dbReference type="InterPro" id="IPR001128">
    <property type="entry name" value="Cyt_P450"/>
</dbReference>
<organism evidence="9 10">
    <name type="scientific">Mycobacterium europaeum</name>
    <dbReference type="NCBI Taxonomy" id="761804"/>
    <lineage>
        <taxon>Bacteria</taxon>
        <taxon>Bacillati</taxon>
        <taxon>Actinomycetota</taxon>
        <taxon>Actinomycetes</taxon>
        <taxon>Mycobacteriales</taxon>
        <taxon>Mycobacteriaceae</taxon>
        <taxon>Mycobacterium</taxon>
        <taxon>Mycobacterium simiae complex</taxon>
    </lineage>
</organism>